<comment type="caution">
    <text evidence="2">The sequence shown here is derived from an EMBL/GenBank/DDBJ whole genome shotgun (WGS) entry which is preliminary data.</text>
</comment>
<dbReference type="Gene3D" id="3.40.1190.20">
    <property type="match status" value="1"/>
</dbReference>
<dbReference type="SUPFAM" id="SSF53613">
    <property type="entry name" value="Ribokinase-like"/>
    <property type="match status" value="1"/>
</dbReference>
<dbReference type="GO" id="GO:0006796">
    <property type="term" value="P:phosphate-containing compound metabolic process"/>
    <property type="evidence" value="ECO:0007669"/>
    <property type="project" value="UniProtKB-ARBA"/>
</dbReference>
<organism evidence="2 3">
    <name type="scientific">Heterodera trifolii</name>
    <dbReference type="NCBI Taxonomy" id="157864"/>
    <lineage>
        <taxon>Eukaryota</taxon>
        <taxon>Metazoa</taxon>
        <taxon>Ecdysozoa</taxon>
        <taxon>Nematoda</taxon>
        <taxon>Chromadorea</taxon>
        <taxon>Rhabditida</taxon>
        <taxon>Tylenchina</taxon>
        <taxon>Tylenchomorpha</taxon>
        <taxon>Tylenchoidea</taxon>
        <taxon>Heteroderidae</taxon>
        <taxon>Heteroderinae</taxon>
        <taxon>Heterodera</taxon>
    </lineage>
</organism>
<dbReference type="InterPro" id="IPR011611">
    <property type="entry name" value="PfkB_dom"/>
</dbReference>
<protein>
    <recommendedName>
        <fullName evidence="1">Carbohydrate kinase PfkB domain-containing protein</fullName>
    </recommendedName>
</protein>
<sequence>MANTEQAKVAALRILEMGPRVAIVTLGPRGAIVARREHNNGHVKIGEVSAPKVTAVDTTVEKIIMFLF</sequence>
<gene>
    <name evidence="2" type="ORF">niasHT_035971</name>
</gene>
<dbReference type="InterPro" id="IPR029056">
    <property type="entry name" value="Ribokinase-like"/>
</dbReference>
<feature type="domain" description="Carbohydrate kinase PfkB" evidence="1">
    <location>
        <begin position="4"/>
        <end position="59"/>
    </location>
</feature>
<reference evidence="2 3" key="1">
    <citation type="submission" date="2024-10" db="EMBL/GenBank/DDBJ databases">
        <authorList>
            <person name="Kim D."/>
        </authorList>
    </citation>
    <scope>NUCLEOTIDE SEQUENCE [LARGE SCALE GENOMIC DNA]</scope>
    <source>
        <strain evidence="2">BH-2024</strain>
    </source>
</reference>
<name>A0ABD2IFU7_9BILA</name>
<dbReference type="Proteomes" id="UP001620626">
    <property type="component" value="Unassembled WGS sequence"/>
</dbReference>
<evidence type="ECO:0000313" key="2">
    <source>
        <dbReference type="EMBL" id="KAL3076730.1"/>
    </source>
</evidence>
<dbReference type="Pfam" id="PF00294">
    <property type="entry name" value="PfkB"/>
    <property type="match status" value="1"/>
</dbReference>
<accession>A0ABD2IFU7</accession>
<evidence type="ECO:0000259" key="1">
    <source>
        <dbReference type="Pfam" id="PF00294"/>
    </source>
</evidence>
<evidence type="ECO:0000313" key="3">
    <source>
        <dbReference type="Proteomes" id="UP001620626"/>
    </source>
</evidence>
<dbReference type="AlphaFoldDB" id="A0ABD2IFU7"/>
<proteinExistence type="predicted"/>
<keyword evidence="3" id="KW-1185">Reference proteome</keyword>
<dbReference type="EMBL" id="JBICBT010001244">
    <property type="protein sequence ID" value="KAL3076730.1"/>
    <property type="molecule type" value="Genomic_DNA"/>
</dbReference>